<protein>
    <recommendedName>
        <fullName evidence="4">RNA polymerase II transcription factor SIII subunit A</fullName>
    </recommendedName>
</protein>
<evidence type="ECO:0000256" key="1">
    <source>
        <dbReference type="SAM" id="MobiDB-lite"/>
    </source>
</evidence>
<reference evidence="2 3" key="1">
    <citation type="journal article" date="2015" name="Environ. Microbiol.">
        <title>Metagenome sequence of Elaphomyces granulatus from sporocarp tissue reveals Ascomycota ectomycorrhizal fingerprints of genome expansion and a Proteobacteria-rich microbiome.</title>
        <authorList>
            <person name="Quandt C.A."/>
            <person name="Kohler A."/>
            <person name="Hesse C.N."/>
            <person name="Sharpton T.J."/>
            <person name="Martin F."/>
            <person name="Spatafora J.W."/>
        </authorList>
    </citation>
    <scope>NUCLEOTIDE SEQUENCE [LARGE SCALE GENOMIC DNA]</scope>
    <source>
        <strain evidence="2 3">OSC145934</strain>
    </source>
</reference>
<name>A0A232M2T2_9EURO</name>
<dbReference type="EMBL" id="NPHW01002808">
    <property type="protein sequence ID" value="OXV10715.1"/>
    <property type="molecule type" value="Genomic_DNA"/>
</dbReference>
<sequence length="377" mass="42591">MPAPSLRQLCTKTAIQNIRNMNDIGHVPYSLARPFLSKIESPTQLRSIELNSPHIVKDDRELWIEFFKRDVPQWEQFELPETSDCWYNVYCNLYEQVQREVEEDAERLKLALDGINSERAKHTSKFVADRRMARLPREQPTNKQKFALHDRKMGGLAPIYVPKVVGGEKTWGLERPELPRLGKKSQLFMAKRNKVLAVPTHRLNNKASQIKHAPRSLIEEHKRPLKPALDTRPVPQKASPPPLKTPYTAVMKQPRASLSTPSQQTQIPRLTLKPRASRLSKTSIKTASPKENVDSGSPARRGQTTQPTLISSSPTPSNSPDTRVKLSSVHGAKIASSHSSDGESSKDRPPSPLPLPRMRKRPPPNVFIQQAKRKKTG</sequence>
<dbReference type="Pfam" id="PF06881">
    <property type="entry name" value="Elongin_A"/>
    <property type="match status" value="1"/>
</dbReference>
<feature type="compositionally biased region" description="Polar residues" evidence="1">
    <location>
        <begin position="256"/>
        <end position="268"/>
    </location>
</feature>
<dbReference type="Proteomes" id="UP000243515">
    <property type="component" value="Unassembled WGS sequence"/>
</dbReference>
<organism evidence="2 3">
    <name type="scientific">Elaphomyces granulatus</name>
    <dbReference type="NCBI Taxonomy" id="519963"/>
    <lineage>
        <taxon>Eukaryota</taxon>
        <taxon>Fungi</taxon>
        <taxon>Dikarya</taxon>
        <taxon>Ascomycota</taxon>
        <taxon>Pezizomycotina</taxon>
        <taxon>Eurotiomycetes</taxon>
        <taxon>Eurotiomycetidae</taxon>
        <taxon>Eurotiales</taxon>
        <taxon>Elaphomycetaceae</taxon>
        <taxon>Elaphomyces</taxon>
    </lineage>
</organism>
<feature type="compositionally biased region" description="Basic and acidic residues" evidence="1">
    <location>
        <begin position="340"/>
        <end position="349"/>
    </location>
</feature>
<evidence type="ECO:0000313" key="2">
    <source>
        <dbReference type="EMBL" id="OXV10715.1"/>
    </source>
</evidence>
<dbReference type="InterPro" id="IPR010684">
    <property type="entry name" value="RNA_pol_II_trans_fac_SIII_A"/>
</dbReference>
<dbReference type="OrthoDB" id="21513at2759"/>
<dbReference type="Gene3D" id="6.10.250.3180">
    <property type="match status" value="1"/>
</dbReference>
<accession>A0A232M2T2</accession>
<dbReference type="AlphaFoldDB" id="A0A232M2T2"/>
<feature type="compositionally biased region" description="Low complexity" evidence="1">
    <location>
        <begin position="304"/>
        <end position="321"/>
    </location>
</feature>
<dbReference type="PANTHER" id="PTHR15141:SF76">
    <property type="entry name" value="TRANSCRIPTION ELONGATION FACTOR B POLYPEPTIDE 3"/>
    <property type="match status" value="1"/>
</dbReference>
<gene>
    <name evidence="2" type="ORF">Egran_01526</name>
</gene>
<dbReference type="GO" id="GO:0006368">
    <property type="term" value="P:transcription elongation by RNA polymerase II"/>
    <property type="evidence" value="ECO:0007669"/>
    <property type="project" value="InterPro"/>
</dbReference>
<dbReference type="PANTHER" id="PTHR15141">
    <property type="entry name" value="TRANSCRIPTION ELONGATION FACTOR B POLYPEPTIDE 3"/>
    <property type="match status" value="1"/>
</dbReference>
<keyword evidence="3" id="KW-1185">Reference proteome</keyword>
<dbReference type="InterPro" id="IPR051870">
    <property type="entry name" value="Elongin-A_domain"/>
</dbReference>
<evidence type="ECO:0000313" key="3">
    <source>
        <dbReference type="Proteomes" id="UP000243515"/>
    </source>
</evidence>
<evidence type="ECO:0008006" key="4">
    <source>
        <dbReference type="Google" id="ProtNLM"/>
    </source>
</evidence>
<feature type="region of interest" description="Disordered" evidence="1">
    <location>
        <begin position="206"/>
        <end position="377"/>
    </location>
</feature>
<proteinExistence type="predicted"/>
<dbReference type="GO" id="GO:0070449">
    <property type="term" value="C:elongin complex"/>
    <property type="evidence" value="ECO:0007669"/>
    <property type="project" value="InterPro"/>
</dbReference>
<comment type="caution">
    <text evidence="2">The sequence shown here is derived from an EMBL/GenBank/DDBJ whole genome shotgun (WGS) entry which is preliminary data.</text>
</comment>